<dbReference type="EMBL" id="JANDWU010000019">
    <property type="protein sequence ID" value="MCP9549937.1"/>
    <property type="molecule type" value="Genomic_DNA"/>
</dbReference>
<dbReference type="Proteomes" id="UP001205506">
    <property type="component" value="Unassembled WGS sequence"/>
</dbReference>
<dbReference type="AlphaFoldDB" id="A0AAW5ID46"/>
<name>A0AAW5ID46_9BACT</name>
<sequence length="118" mass="12474">MTGEEMKTYLRQRGLSLASVAEELGTSPQNLNGKLKAKSLKSDFISAIKAIIDKCAPPLPAEMEAAVIGSNVNGSNSSNVSQSIGSDAALAAENKLLREQNEFLQSQVKTLLAIVGQK</sequence>
<gene>
    <name evidence="1" type="ORF">NNC68_10690</name>
</gene>
<organism evidence="1 2">
    <name type="scientific">Segatella copri</name>
    <dbReference type="NCBI Taxonomy" id="165179"/>
    <lineage>
        <taxon>Bacteria</taxon>
        <taxon>Pseudomonadati</taxon>
        <taxon>Bacteroidota</taxon>
        <taxon>Bacteroidia</taxon>
        <taxon>Bacteroidales</taxon>
        <taxon>Prevotellaceae</taxon>
        <taxon>Segatella</taxon>
    </lineage>
</organism>
<evidence type="ECO:0000313" key="1">
    <source>
        <dbReference type="EMBL" id="MCP9549937.1"/>
    </source>
</evidence>
<reference evidence="1" key="1">
    <citation type="submission" date="2022-07" db="EMBL/GenBank/DDBJ databases">
        <title>Prevotella copri.</title>
        <authorList>
            <person name="Yang C."/>
        </authorList>
    </citation>
    <scope>NUCLEOTIDE SEQUENCE</scope>
    <source>
        <strain evidence="1">HF1805</strain>
    </source>
</reference>
<evidence type="ECO:0008006" key="3">
    <source>
        <dbReference type="Google" id="ProtNLM"/>
    </source>
</evidence>
<dbReference type="RefSeq" id="WP_254986889.1">
    <property type="nucleotide sequence ID" value="NZ_JANDWU010000019.1"/>
</dbReference>
<comment type="caution">
    <text evidence="1">The sequence shown here is derived from an EMBL/GenBank/DDBJ whole genome shotgun (WGS) entry which is preliminary data.</text>
</comment>
<proteinExistence type="predicted"/>
<evidence type="ECO:0000313" key="2">
    <source>
        <dbReference type="Proteomes" id="UP001205506"/>
    </source>
</evidence>
<protein>
    <recommendedName>
        <fullName evidence="3">XRE family transcriptional regulator</fullName>
    </recommendedName>
</protein>
<accession>A0AAW5ID46</accession>